<dbReference type="EMBL" id="GBXM01071697">
    <property type="protein sequence ID" value="JAH36880.1"/>
    <property type="molecule type" value="Transcribed_RNA"/>
</dbReference>
<proteinExistence type="predicted"/>
<dbReference type="AlphaFoldDB" id="A0A0E9S886"/>
<sequence>MGHSTSTCSHLNGNCNREAFDVYLDICDDDDF</sequence>
<accession>A0A0E9S886</accession>
<organism evidence="1">
    <name type="scientific">Anguilla anguilla</name>
    <name type="common">European freshwater eel</name>
    <name type="synonym">Muraena anguilla</name>
    <dbReference type="NCBI Taxonomy" id="7936"/>
    <lineage>
        <taxon>Eukaryota</taxon>
        <taxon>Metazoa</taxon>
        <taxon>Chordata</taxon>
        <taxon>Craniata</taxon>
        <taxon>Vertebrata</taxon>
        <taxon>Euteleostomi</taxon>
        <taxon>Actinopterygii</taxon>
        <taxon>Neopterygii</taxon>
        <taxon>Teleostei</taxon>
        <taxon>Anguilliformes</taxon>
        <taxon>Anguillidae</taxon>
        <taxon>Anguilla</taxon>
    </lineage>
</organism>
<evidence type="ECO:0000313" key="1">
    <source>
        <dbReference type="EMBL" id="JAH36880.1"/>
    </source>
</evidence>
<name>A0A0E9S886_ANGAN</name>
<protein>
    <submittedName>
        <fullName evidence="1">Uncharacterized protein</fullName>
    </submittedName>
</protein>
<reference evidence="1" key="1">
    <citation type="submission" date="2014-11" db="EMBL/GenBank/DDBJ databases">
        <authorList>
            <person name="Amaro Gonzalez C."/>
        </authorList>
    </citation>
    <scope>NUCLEOTIDE SEQUENCE</scope>
</reference>
<reference evidence="1" key="2">
    <citation type="journal article" date="2015" name="Fish Shellfish Immunol.">
        <title>Early steps in the European eel (Anguilla anguilla)-Vibrio vulnificus interaction in the gills: Role of the RtxA13 toxin.</title>
        <authorList>
            <person name="Callol A."/>
            <person name="Pajuelo D."/>
            <person name="Ebbesson L."/>
            <person name="Teles M."/>
            <person name="MacKenzie S."/>
            <person name="Amaro C."/>
        </authorList>
    </citation>
    <scope>NUCLEOTIDE SEQUENCE</scope>
</reference>